<dbReference type="InterPro" id="IPR046342">
    <property type="entry name" value="CBS_dom_sf"/>
</dbReference>
<dbReference type="EMBL" id="HE573026">
    <property type="protein sequence ID" value="CCC52281.1"/>
    <property type="molecule type" value="Genomic_DNA"/>
</dbReference>
<dbReference type="Gene3D" id="3.10.580.10">
    <property type="entry name" value="CBS-domain"/>
    <property type="match status" value="1"/>
</dbReference>
<reference evidence="2" key="1">
    <citation type="journal article" date="2012" name="Proc. Natl. Acad. Sci. U.S.A.">
        <title>Antigenic diversity is generated by distinct evolutionary mechanisms in African trypanosome species.</title>
        <authorList>
            <person name="Jackson A.P."/>
            <person name="Berry A."/>
            <person name="Aslett M."/>
            <person name="Allison H.C."/>
            <person name="Burton P."/>
            <person name="Vavrova-Anderson J."/>
            <person name="Brown R."/>
            <person name="Browne H."/>
            <person name="Corton N."/>
            <person name="Hauser H."/>
            <person name="Gamble J."/>
            <person name="Gilderthorp R."/>
            <person name="Marcello L."/>
            <person name="McQuillan J."/>
            <person name="Otto T.D."/>
            <person name="Quail M.A."/>
            <person name="Sanders M.J."/>
            <person name="van Tonder A."/>
            <person name="Ginger M.L."/>
            <person name="Field M.C."/>
            <person name="Barry J.D."/>
            <person name="Hertz-Fowler C."/>
            <person name="Berriman M."/>
        </authorList>
    </citation>
    <scope>NUCLEOTIDE SEQUENCE</scope>
    <source>
        <strain evidence="2">Y486</strain>
    </source>
</reference>
<dbReference type="PANTHER" id="PTHR12064">
    <property type="entry name" value="METAL TRANSPORTER CNNM"/>
    <property type="match status" value="1"/>
</dbReference>
<dbReference type="VEuPathDB" id="TriTrypDB:TvY486_1013240"/>
<protein>
    <recommendedName>
        <fullName evidence="1">Cyclic nucleotide-binding domain-containing protein</fullName>
    </recommendedName>
</protein>
<dbReference type="AlphaFoldDB" id="G0U4B8"/>
<dbReference type="GO" id="GO:0010960">
    <property type="term" value="P:magnesium ion homeostasis"/>
    <property type="evidence" value="ECO:0007669"/>
    <property type="project" value="InterPro"/>
</dbReference>
<dbReference type="PANTHER" id="PTHR12064:SF94">
    <property type="entry name" value="UNEXTENDED PROTEIN"/>
    <property type="match status" value="1"/>
</dbReference>
<feature type="non-terminal residue" evidence="2">
    <location>
        <position position="1"/>
    </location>
</feature>
<proteinExistence type="predicted"/>
<sequence>FEVFQRAKTQMVFVARAEDIPLNEEGGTAPEALGHCTVFEGSPIVGIVTLEDVLETLIKAEIYDEYDCSNLSMANRDCGMTQINVSFTNFPPPQPEPAQIPRVSFYSYGVYANKNVPLTEDQVWAAAYYLTRAVPAFYLWHPGYVKMLLDECGDRKLFPPHCPEGCSRDVAGRPGSSGGVGGSATEQTYNISYESDCIPGLYPPAEEGVNSSKYDSGRRLVDSFVLYRDGEQSSVFTLVLGGTVDVVLDSGSFMLRRQPFEWLGEAALKSHAYVPDFDAFVRVPTRIYSIPRLLYEKYLTFNNRYARGADPALVSARPHRTPSKVGKIFSAPPTSLNMSFSEHPLVTERDNGDPFDGVEMQASKSVNDLYGTF</sequence>
<evidence type="ECO:0000313" key="2">
    <source>
        <dbReference type="EMBL" id="CCC52281.1"/>
    </source>
</evidence>
<evidence type="ECO:0000259" key="1">
    <source>
        <dbReference type="PROSITE" id="PS50042"/>
    </source>
</evidence>
<dbReference type="InterPro" id="IPR018490">
    <property type="entry name" value="cNMP-bd_dom_sf"/>
</dbReference>
<dbReference type="InterPro" id="IPR000595">
    <property type="entry name" value="cNMP-bd_dom"/>
</dbReference>
<organism evidence="2">
    <name type="scientific">Trypanosoma vivax (strain Y486)</name>
    <dbReference type="NCBI Taxonomy" id="1055687"/>
    <lineage>
        <taxon>Eukaryota</taxon>
        <taxon>Discoba</taxon>
        <taxon>Euglenozoa</taxon>
        <taxon>Kinetoplastea</taxon>
        <taxon>Metakinetoplastina</taxon>
        <taxon>Trypanosomatida</taxon>
        <taxon>Trypanosomatidae</taxon>
        <taxon>Trypanosoma</taxon>
        <taxon>Duttonella</taxon>
    </lineage>
</organism>
<dbReference type="PROSITE" id="PS50042">
    <property type="entry name" value="CNMP_BINDING_3"/>
    <property type="match status" value="1"/>
</dbReference>
<feature type="domain" description="Cyclic nucleotide-binding" evidence="1">
    <location>
        <begin position="226"/>
        <end position="299"/>
    </location>
</feature>
<accession>G0U4B8</accession>
<dbReference type="SUPFAM" id="SSF51206">
    <property type="entry name" value="cAMP-binding domain-like"/>
    <property type="match status" value="1"/>
</dbReference>
<name>G0U4B8_TRYVY</name>
<gene>
    <name evidence="2" type="ORF">TVY486_1013240</name>
</gene>
<dbReference type="InterPro" id="IPR045095">
    <property type="entry name" value="ACDP"/>
</dbReference>